<name>A0A914CJK7_9BILA</name>
<evidence type="ECO:0000313" key="4">
    <source>
        <dbReference type="WBParaSite" id="ACRNAN_scaffold11110.g9189.t1"/>
    </source>
</evidence>
<evidence type="ECO:0000313" key="3">
    <source>
        <dbReference type="Proteomes" id="UP000887540"/>
    </source>
</evidence>
<feature type="chain" id="PRO_5037322166" evidence="2">
    <location>
        <begin position="24"/>
        <end position="172"/>
    </location>
</feature>
<dbReference type="AlphaFoldDB" id="A0A914CJK7"/>
<reference evidence="4" key="1">
    <citation type="submission" date="2022-11" db="UniProtKB">
        <authorList>
            <consortium name="WormBaseParasite"/>
        </authorList>
    </citation>
    <scope>IDENTIFICATION</scope>
</reference>
<feature type="compositionally biased region" description="Basic and acidic residues" evidence="1">
    <location>
        <begin position="50"/>
        <end position="63"/>
    </location>
</feature>
<sequence>MMRPSIFIIFFILANVYIQTVISEPQQSIFLEIKEGSRLYHIYESIRNEQEKESYESPSKNKNEEDDENLEHSEEKLKNSEVNLENLETPVISQTYESESESESNEVKKAPKYINRRPRSTTRFCERVCERTLSCISQGKRRCPGYRRCGCNNLKNLPQHPLHTRGISMEDE</sequence>
<feature type="compositionally biased region" description="Basic and acidic residues" evidence="1">
    <location>
        <begin position="70"/>
        <end position="79"/>
    </location>
</feature>
<protein>
    <submittedName>
        <fullName evidence="4">Uncharacterized protein</fullName>
    </submittedName>
</protein>
<feature type="region of interest" description="Disordered" evidence="1">
    <location>
        <begin position="50"/>
        <end position="109"/>
    </location>
</feature>
<accession>A0A914CJK7</accession>
<evidence type="ECO:0000256" key="1">
    <source>
        <dbReference type="SAM" id="MobiDB-lite"/>
    </source>
</evidence>
<feature type="signal peptide" evidence="2">
    <location>
        <begin position="1"/>
        <end position="23"/>
    </location>
</feature>
<keyword evidence="2" id="KW-0732">Signal</keyword>
<dbReference type="WBParaSite" id="ACRNAN_scaffold11110.g9189.t1">
    <property type="protein sequence ID" value="ACRNAN_scaffold11110.g9189.t1"/>
    <property type="gene ID" value="ACRNAN_scaffold11110.g9189"/>
</dbReference>
<dbReference type="Proteomes" id="UP000887540">
    <property type="component" value="Unplaced"/>
</dbReference>
<keyword evidence="3" id="KW-1185">Reference proteome</keyword>
<organism evidence="3 4">
    <name type="scientific">Acrobeloides nanus</name>
    <dbReference type="NCBI Taxonomy" id="290746"/>
    <lineage>
        <taxon>Eukaryota</taxon>
        <taxon>Metazoa</taxon>
        <taxon>Ecdysozoa</taxon>
        <taxon>Nematoda</taxon>
        <taxon>Chromadorea</taxon>
        <taxon>Rhabditida</taxon>
        <taxon>Tylenchina</taxon>
        <taxon>Cephalobomorpha</taxon>
        <taxon>Cephaloboidea</taxon>
        <taxon>Cephalobidae</taxon>
        <taxon>Acrobeloides</taxon>
    </lineage>
</organism>
<proteinExistence type="predicted"/>
<evidence type="ECO:0000256" key="2">
    <source>
        <dbReference type="SAM" id="SignalP"/>
    </source>
</evidence>